<evidence type="ECO:0008006" key="3">
    <source>
        <dbReference type="Google" id="ProtNLM"/>
    </source>
</evidence>
<dbReference type="Proteomes" id="UP000234366">
    <property type="component" value="Chromosome"/>
</dbReference>
<proteinExistence type="predicted"/>
<evidence type="ECO:0000313" key="1">
    <source>
        <dbReference type="EMBL" id="AUJ77521.1"/>
    </source>
</evidence>
<sequence length="61" mass="6801">MGLKDFFNIELKCSICGKTLKSGDGLTAHITLPSEKMMPVGRMDRVLSKFADKVYCKKCSE</sequence>
<gene>
    <name evidence="1" type="ORF">CWD84_12225</name>
</gene>
<keyword evidence="2" id="KW-1185">Reference proteome</keyword>
<protein>
    <recommendedName>
        <fullName evidence="3">C2H2-type domain-containing protein</fullName>
    </recommendedName>
</protein>
<name>A0AAI8HNP7_9BACI</name>
<reference evidence="1 2" key="1">
    <citation type="submission" date="2017-11" db="EMBL/GenBank/DDBJ databases">
        <title>Genome sequence and genome mining of multiple bioactive secondary metabolites from a deep sea-derived Bacillus siamensis SCSIO 05746.</title>
        <authorList>
            <person name="Pan H.-Q."/>
            <person name="Ju J.-H."/>
        </authorList>
    </citation>
    <scope>NUCLEOTIDE SEQUENCE [LARGE SCALE GENOMIC DNA]</scope>
    <source>
        <strain evidence="1 2">SCSIO 05746</strain>
    </source>
</reference>
<dbReference type="RefSeq" id="WP_060962708.1">
    <property type="nucleotide sequence ID" value="NZ_CP025001.1"/>
</dbReference>
<dbReference type="KEGG" id="bsia:CWD84_12225"/>
<dbReference type="EMBL" id="CP025001">
    <property type="protein sequence ID" value="AUJ77521.1"/>
    <property type="molecule type" value="Genomic_DNA"/>
</dbReference>
<accession>A0AAI8HNP7</accession>
<organism evidence="1 2">
    <name type="scientific">Bacillus siamensis</name>
    <dbReference type="NCBI Taxonomy" id="659243"/>
    <lineage>
        <taxon>Bacteria</taxon>
        <taxon>Bacillati</taxon>
        <taxon>Bacillota</taxon>
        <taxon>Bacilli</taxon>
        <taxon>Bacillales</taxon>
        <taxon>Bacillaceae</taxon>
        <taxon>Bacillus</taxon>
        <taxon>Bacillus amyloliquefaciens group</taxon>
    </lineage>
</organism>
<dbReference type="AlphaFoldDB" id="A0AAI8HNP7"/>
<evidence type="ECO:0000313" key="2">
    <source>
        <dbReference type="Proteomes" id="UP000234366"/>
    </source>
</evidence>